<evidence type="ECO:0000256" key="1">
    <source>
        <dbReference type="ARBA" id="ARBA00004651"/>
    </source>
</evidence>
<evidence type="ECO:0000259" key="7">
    <source>
        <dbReference type="Pfam" id="PF00482"/>
    </source>
</evidence>
<dbReference type="GO" id="GO:0005886">
    <property type="term" value="C:plasma membrane"/>
    <property type="evidence" value="ECO:0007669"/>
    <property type="project" value="UniProtKB-SubCell"/>
</dbReference>
<evidence type="ECO:0000256" key="2">
    <source>
        <dbReference type="ARBA" id="ARBA00022475"/>
    </source>
</evidence>
<keyword evidence="4 6" id="KW-1133">Transmembrane helix</keyword>
<feature type="transmembrane region" description="Helical" evidence="6">
    <location>
        <begin position="302"/>
        <end position="321"/>
    </location>
</feature>
<evidence type="ECO:0000256" key="3">
    <source>
        <dbReference type="ARBA" id="ARBA00022692"/>
    </source>
</evidence>
<feature type="transmembrane region" description="Helical" evidence="6">
    <location>
        <begin position="121"/>
        <end position="139"/>
    </location>
</feature>
<comment type="subcellular location">
    <subcellularLocation>
        <location evidence="1">Cell membrane</location>
        <topology evidence="1">Multi-pass membrane protein</topology>
    </subcellularLocation>
</comment>
<dbReference type="Gene3D" id="1.20.81.30">
    <property type="entry name" value="Type II secretion system (T2SS), domain F"/>
    <property type="match status" value="1"/>
</dbReference>
<feature type="transmembrane region" description="Helical" evidence="6">
    <location>
        <begin position="6"/>
        <end position="27"/>
    </location>
</feature>
<dbReference type="Pfam" id="PF00482">
    <property type="entry name" value="T2SSF"/>
    <property type="match status" value="1"/>
</dbReference>
<reference evidence="8 9" key="1">
    <citation type="submission" date="2020-04" db="EMBL/GenBank/DDBJ databases">
        <title>Massilia sp. RP-1-19 isolated from soil.</title>
        <authorList>
            <person name="Dahal R.H."/>
        </authorList>
    </citation>
    <scope>NUCLEOTIDE SEQUENCE [LARGE SCALE GENOMIC DNA]</scope>
    <source>
        <strain evidence="8 9">RP-1-19</strain>
    </source>
</reference>
<keyword evidence="3 6" id="KW-0812">Transmembrane</keyword>
<evidence type="ECO:0000313" key="8">
    <source>
        <dbReference type="EMBL" id="NML60298.1"/>
    </source>
</evidence>
<evidence type="ECO:0000256" key="6">
    <source>
        <dbReference type="SAM" id="Phobius"/>
    </source>
</evidence>
<name>A0A848HP24_9BURK</name>
<sequence length="325" mass="36597">MDSIYYGFAVLLFAAVILLVEGAYLWWNSTHGSEAQRISRRLRLMSGGVEGGHGDVSILKQRRYSKNDGVDKMLHKMRLANAIDRLILQAGVRWSVSQFLAASVAMTLSGLVMVQMWEVPLLAKLVIIALLTSIPYAMLRRARRQRLIKIEQQLPEAADFIARALRSGHSFTNVLQMVGSELPEPLCGEFRAAHEEINYGVPLNEALHNLADRIPLTDLRYLVIAVLIQRESGGNLAEILHNISHIIRERLKLIAQVRVLSSEGRMSAWILGLLPFIVIILMSMTSPHYVSLLWTDPTGIKLLWYGAGMILIGVLWLRRVIHIRI</sequence>
<gene>
    <name evidence="8" type="ORF">HHL21_04190</name>
</gene>
<dbReference type="EMBL" id="JABBGG010000002">
    <property type="protein sequence ID" value="NML60298.1"/>
    <property type="molecule type" value="Genomic_DNA"/>
</dbReference>
<feature type="domain" description="Type II secretion system protein GspF" evidence="7">
    <location>
        <begin position="159"/>
        <end position="282"/>
    </location>
</feature>
<comment type="caution">
    <text evidence="8">The sequence shown here is derived from an EMBL/GenBank/DDBJ whole genome shotgun (WGS) entry which is preliminary data.</text>
</comment>
<dbReference type="RefSeq" id="WP_169464017.1">
    <property type="nucleotide sequence ID" value="NZ_JABBGG010000002.1"/>
</dbReference>
<proteinExistence type="predicted"/>
<dbReference type="AlphaFoldDB" id="A0A848HP24"/>
<dbReference type="PANTHER" id="PTHR35007">
    <property type="entry name" value="INTEGRAL MEMBRANE PROTEIN-RELATED"/>
    <property type="match status" value="1"/>
</dbReference>
<dbReference type="InterPro" id="IPR018076">
    <property type="entry name" value="T2SS_GspF_dom"/>
</dbReference>
<dbReference type="Proteomes" id="UP000583752">
    <property type="component" value="Unassembled WGS sequence"/>
</dbReference>
<feature type="transmembrane region" description="Helical" evidence="6">
    <location>
        <begin position="94"/>
        <end position="115"/>
    </location>
</feature>
<dbReference type="InterPro" id="IPR042094">
    <property type="entry name" value="T2SS_GspF_sf"/>
</dbReference>
<keyword evidence="5 6" id="KW-0472">Membrane</keyword>
<feature type="transmembrane region" description="Helical" evidence="6">
    <location>
        <begin position="268"/>
        <end position="290"/>
    </location>
</feature>
<evidence type="ECO:0000256" key="4">
    <source>
        <dbReference type="ARBA" id="ARBA00022989"/>
    </source>
</evidence>
<dbReference type="PANTHER" id="PTHR35007:SF1">
    <property type="entry name" value="PILUS ASSEMBLY PROTEIN"/>
    <property type="match status" value="1"/>
</dbReference>
<organism evidence="8 9">
    <name type="scientific">Massilia polaris</name>
    <dbReference type="NCBI Taxonomy" id="2728846"/>
    <lineage>
        <taxon>Bacteria</taxon>
        <taxon>Pseudomonadati</taxon>
        <taxon>Pseudomonadota</taxon>
        <taxon>Betaproteobacteria</taxon>
        <taxon>Burkholderiales</taxon>
        <taxon>Oxalobacteraceae</taxon>
        <taxon>Telluria group</taxon>
        <taxon>Massilia</taxon>
    </lineage>
</organism>
<keyword evidence="9" id="KW-1185">Reference proteome</keyword>
<evidence type="ECO:0000256" key="5">
    <source>
        <dbReference type="ARBA" id="ARBA00023136"/>
    </source>
</evidence>
<protein>
    <submittedName>
        <fullName evidence="8">Type II secretion system F family protein</fullName>
    </submittedName>
</protein>
<keyword evidence="2" id="KW-1003">Cell membrane</keyword>
<accession>A0A848HP24</accession>
<evidence type="ECO:0000313" key="9">
    <source>
        <dbReference type="Proteomes" id="UP000583752"/>
    </source>
</evidence>